<dbReference type="InterPro" id="IPR023614">
    <property type="entry name" value="Porin_dom_sf"/>
</dbReference>
<keyword evidence="2" id="KW-0732">Signal</keyword>
<dbReference type="AlphaFoldDB" id="A0A377R303"/>
<proteinExistence type="predicted"/>
<gene>
    <name evidence="3" type="primary">porB_1</name>
    <name evidence="3" type="ORF">NCTC13336_00903</name>
</gene>
<dbReference type="EMBL" id="UGJJ01000001">
    <property type="protein sequence ID" value="STR00691.1"/>
    <property type="molecule type" value="Genomic_DNA"/>
</dbReference>
<sequence length="116" mass="12283">MNKLFLTLLLAAFPAAADVELYGNIRSGVEAARTVRSGGSENTASVRDFGSYVGIKGRIPLGGQTRAGVREVREGQGFGRGLPPYRAQIWREADAAGSGENITQNGEGRFSDGLKP</sequence>
<evidence type="ECO:0000256" key="1">
    <source>
        <dbReference type="SAM" id="MobiDB-lite"/>
    </source>
</evidence>
<evidence type="ECO:0000256" key="2">
    <source>
        <dbReference type="SAM" id="SignalP"/>
    </source>
</evidence>
<keyword evidence="4" id="KW-1185">Reference proteome</keyword>
<dbReference type="Proteomes" id="UP000254293">
    <property type="component" value="Unassembled WGS sequence"/>
</dbReference>
<accession>A0A377R303</accession>
<organism evidence="3 4">
    <name type="scientific">Kingella potus</name>
    <dbReference type="NCBI Taxonomy" id="265175"/>
    <lineage>
        <taxon>Bacteria</taxon>
        <taxon>Pseudomonadati</taxon>
        <taxon>Pseudomonadota</taxon>
        <taxon>Betaproteobacteria</taxon>
        <taxon>Neisseriales</taxon>
        <taxon>Neisseriaceae</taxon>
        <taxon>Kingella</taxon>
    </lineage>
</organism>
<dbReference type="OrthoDB" id="8607272at2"/>
<evidence type="ECO:0000313" key="3">
    <source>
        <dbReference type="EMBL" id="STR00691.1"/>
    </source>
</evidence>
<name>A0A377R303_9NEIS</name>
<evidence type="ECO:0000313" key="4">
    <source>
        <dbReference type="Proteomes" id="UP000254293"/>
    </source>
</evidence>
<dbReference type="RefSeq" id="WP_147286579.1">
    <property type="nucleotide sequence ID" value="NZ_CP091516.1"/>
</dbReference>
<reference evidence="3 4" key="1">
    <citation type="submission" date="2018-06" db="EMBL/GenBank/DDBJ databases">
        <authorList>
            <consortium name="Pathogen Informatics"/>
            <person name="Doyle S."/>
        </authorList>
    </citation>
    <scope>NUCLEOTIDE SEQUENCE [LARGE SCALE GENOMIC DNA]</scope>
    <source>
        <strain evidence="3 4">NCTC13336</strain>
    </source>
</reference>
<dbReference type="Gene3D" id="2.40.160.10">
    <property type="entry name" value="Porin"/>
    <property type="match status" value="1"/>
</dbReference>
<protein>
    <submittedName>
        <fullName evidence="3">Porin</fullName>
    </submittedName>
</protein>
<feature type="region of interest" description="Disordered" evidence="1">
    <location>
        <begin position="96"/>
        <end position="116"/>
    </location>
</feature>
<feature type="signal peptide" evidence="2">
    <location>
        <begin position="1"/>
        <end position="17"/>
    </location>
</feature>
<feature type="chain" id="PRO_5016607415" evidence="2">
    <location>
        <begin position="18"/>
        <end position="116"/>
    </location>
</feature>
<dbReference type="SUPFAM" id="SSF56935">
    <property type="entry name" value="Porins"/>
    <property type="match status" value="1"/>
</dbReference>